<name>A0ABP5H534_9ACTN</name>
<dbReference type="EMBL" id="BAAAQN010000100">
    <property type="protein sequence ID" value="GAA2065066.1"/>
    <property type="molecule type" value="Genomic_DNA"/>
</dbReference>
<reference evidence="2" key="1">
    <citation type="journal article" date="2019" name="Int. J. Syst. Evol. Microbiol.">
        <title>The Global Catalogue of Microorganisms (GCM) 10K type strain sequencing project: providing services to taxonomists for standard genome sequencing and annotation.</title>
        <authorList>
            <consortium name="The Broad Institute Genomics Platform"/>
            <consortium name="The Broad Institute Genome Sequencing Center for Infectious Disease"/>
            <person name="Wu L."/>
            <person name="Ma J."/>
        </authorList>
    </citation>
    <scope>NUCLEOTIDE SEQUENCE [LARGE SCALE GENOMIC DNA]</scope>
    <source>
        <strain evidence="2">JCM 16014</strain>
    </source>
</reference>
<proteinExistence type="predicted"/>
<keyword evidence="2" id="KW-1185">Reference proteome</keyword>
<evidence type="ECO:0000313" key="2">
    <source>
        <dbReference type="Proteomes" id="UP001500751"/>
    </source>
</evidence>
<dbReference type="Proteomes" id="UP001500751">
    <property type="component" value="Unassembled WGS sequence"/>
</dbReference>
<protein>
    <submittedName>
        <fullName evidence="1">Uncharacterized protein</fullName>
    </submittedName>
</protein>
<sequence length="60" mass="5984">MVVIMRFDDDADGCSTTPGLPRLTAAPGSRAAALPGCVPGPTIRHAIRPVSPVPGAATAC</sequence>
<accession>A0ABP5H534</accession>
<organism evidence="1 2">
    <name type="scientific">Catenulispora yoronensis</name>
    <dbReference type="NCBI Taxonomy" id="450799"/>
    <lineage>
        <taxon>Bacteria</taxon>
        <taxon>Bacillati</taxon>
        <taxon>Actinomycetota</taxon>
        <taxon>Actinomycetes</taxon>
        <taxon>Catenulisporales</taxon>
        <taxon>Catenulisporaceae</taxon>
        <taxon>Catenulispora</taxon>
    </lineage>
</organism>
<comment type="caution">
    <text evidence="1">The sequence shown here is derived from an EMBL/GenBank/DDBJ whole genome shotgun (WGS) entry which is preliminary data.</text>
</comment>
<evidence type="ECO:0000313" key="1">
    <source>
        <dbReference type="EMBL" id="GAA2065066.1"/>
    </source>
</evidence>
<gene>
    <name evidence="1" type="ORF">GCM10009839_90830</name>
</gene>